<proteinExistence type="predicted"/>
<keyword evidence="3" id="KW-1185">Reference proteome</keyword>
<dbReference type="OrthoDB" id="965894at2"/>
<organism evidence="2 3">
    <name type="scientific">Arsenicibacter rosenii</name>
    <dbReference type="NCBI Taxonomy" id="1750698"/>
    <lineage>
        <taxon>Bacteria</taxon>
        <taxon>Pseudomonadati</taxon>
        <taxon>Bacteroidota</taxon>
        <taxon>Cytophagia</taxon>
        <taxon>Cytophagales</taxon>
        <taxon>Spirosomataceae</taxon>
        <taxon>Arsenicibacter</taxon>
    </lineage>
</organism>
<gene>
    <name evidence="2" type="ORF">BLX24_22260</name>
</gene>
<dbReference type="AlphaFoldDB" id="A0A1S2VDV1"/>
<evidence type="ECO:0008006" key="4">
    <source>
        <dbReference type="Google" id="ProtNLM"/>
    </source>
</evidence>
<accession>A0A1S2VDV1</accession>
<protein>
    <recommendedName>
        <fullName evidence="4">C4-dicarboxylate ABC transporter</fullName>
    </recommendedName>
</protein>
<feature type="transmembrane region" description="Helical" evidence="1">
    <location>
        <begin position="12"/>
        <end position="33"/>
    </location>
</feature>
<evidence type="ECO:0000313" key="3">
    <source>
        <dbReference type="Proteomes" id="UP000181790"/>
    </source>
</evidence>
<evidence type="ECO:0000313" key="2">
    <source>
        <dbReference type="EMBL" id="OIN56894.1"/>
    </source>
</evidence>
<feature type="transmembrane region" description="Helical" evidence="1">
    <location>
        <begin position="45"/>
        <end position="63"/>
    </location>
</feature>
<reference evidence="2 3" key="1">
    <citation type="submission" date="2016-10" db="EMBL/GenBank/DDBJ databases">
        <title>Arsenicibacter rosenii gen. nov., sp. nov., an efficient arsenic-methylating bacterium isolated from an arsenic-contaminated paddy soil.</title>
        <authorList>
            <person name="Huang K."/>
        </authorList>
    </citation>
    <scope>NUCLEOTIDE SEQUENCE [LARGE SCALE GENOMIC DNA]</scope>
    <source>
        <strain evidence="2 3">SM-1</strain>
    </source>
</reference>
<keyword evidence="1" id="KW-0472">Membrane</keyword>
<sequence>MQQRSRIPERLTLIIAVLASVTYLGTGIFLIVTTESYWILPPPGVLRYGLAVLLIAYGAFRAFRAYQRFREEF</sequence>
<dbReference type="EMBL" id="MORL01000017">
    <property type="protein sequence ID" value="OIN56894.1"/>
    <property type="molecule type" value="Genomic_DNA"/>
</dbReference>
<name>A0A1S2VDV1_9BACT</name>
<keyword evidence="1" id="KW-0812">Transmembrane</keyword>
<evidence type="ECO:0000256" key="1">
    <source>
        <dbReference type="SAM" id="Phobius"/>
    </source>
</evidence>
<keyword evidence="1" id="KW-1133">Transmembrane helix</keyword>
<comment type="caution">
    <text evidence="2">The sequence shown here is derived from an EMBL/GenBank/DDBJ whole genome shotgun (WGS) entry which is preliminary data.</text>
</comment>
<dbReference type="Proteomes" id="UP000181790">
    <property type="component" value="Unassembled WGS sequence"/>
</dbReference>
<dbReference type="RefSeq" id="WP_071505424.1">
    <property type="nucleotide sequence ID" value="NZ_MORL01000017.1"/>
</dbReference>